<keyword evidence="6" id="KW-0479">Metal-binding</keyword>
<comment type="similarity">
    <text evidence="3">Belongs to the NMT1/THI5 family.</text>
</comment>
<evidence type="ECO:0000256" key="4">
    <source>
        <dbReference type="ARBA" id="ARBA00011738"/>
    </source>
</evidence>
<evidence type="ECO:0000313" key="13">
    <source>
        <dbReference type="EMBL" id="MFB9135461.1"/>
    </source>
</evidence>
<feature type="domain" description="SsuA/THI5-like" evidence="12">
    <location>
        <begin position="14"/>
        <end position="224"/>
    </location>
</feature>
<protein>
    <recommendedName>
        <fullName evidence="10">Thiamine pyrimidine synthase</fullName>
    </recommendedName>
</protein>
<dbReference type="EMBL" id="JBHMEP010000002">
    <property type="protein sequence ID" value="MFB9135461.1"/>
    <property type="molecule type" value="Genomic_DNA"/>
</dbReference>
<gene>
    <name evidence="13" type="ORF">ACFFUV_10860</name>
</gene>
<evidence type="ECO:0000256" key="8">
    <source>
        <dbReference type="ARBA" id="ARBA00022977"/>
    </source>
</evidence>
<dbReference type="SUPFAM" id="SSF53850">
    <property type="entry name" value="Periplasmic binding protein-like II"/>
    <property type="match status" value="1"/>
</dbReference>
<comment type="subunit">
    <text evidence="4">Homodimer.</text>
</comment>
<organism evidence="13 14">
    <name type="scientific">Vibrio olivae</name>
    <dbReference type="NCBI Taxonomy" id="1243002"/>
    <lineage>
        <taxon>Bacteria</taxon>
        <taxon>Pseudomonadati</taxon>
        <taxon>Pseudomonadota</taxon>
        <taxon>Gammaproteobacteria</taxon>
        <taxon>Vibrionales</taxon>
        <taxon>Vibrionaceae</taxon>
        <taxon>Vibrio</taxon>
    </lineage>
</organism>
<keyword evidence="7" id="KW-0663">Pyridoxal phosphate</keyword>
<accession>A0ABV5HMH9</accession>
<evidence type="ECO:0000256" key="3">
    <source>
        <dbReference type="ARBA" id="ARBA00009406"/>
    </source>
</evidence>
<dbReference type="InterPro" id="IPR027939">
    <property type="entry name" value="NMT1/THI5"/>
</dbReference>
<proteinExistence type="inferred from homology"/>
<dbReference type="RefSeq" id="WP_390192355.1">
    <property type="nucleotide sequence ID" value="NZ_JBHMEP010000002.1"/>
</dbReference>
<comment type="function">
    <text evidence="1">Responsible for the formation of the pyrimidine heterocycle in the thiamine biosynthesis pathway. Catalyzes the formation of hydroxymethylpyrimidine phosphate (HMP-P) from histidine and pyridoxal phosphate (PLP). The protein uses PLP and the active site histidine to form HMP-P, generating an inactive enzyme. The enzyme can only undergo a single turnover, which suggests it is a suicide enzyme.</text>
</comment>
<evidence type="ECO:0000256" key="1">
    <source>
        <dbReference type="ARBA" id="ARBA00003469"/>
    </source>
</evidence>
<reference evidence="13 14" key="1">
    <citation type="submission" date="2024-09" db="EMBL/GenBank/DDBJ databases">
        <authorList>
            <person name="Sun Q."/>
            <person name="Mori K."/>
        </authorList>
    </citation>
    <scope>NUCLEOTIDE SEQUENCE [LARGE SCALE GENOMIC DNA]</scope>
    <source>
        <strain evidence="13 14">CECT 8064</strain>
    </source>
</reference>
<dbReference type="PANTHER" id="PTHR31528:SF1">
    <property type="entry name" value="4-AMINO-5-HYDROXYMETHYL-2-METHYLPYRIMIDINE PHOSPHATE SYNTHASE THI11-RELATED"/>
    <property type="match status" value="1"/>
</dbReference>
<evidence type="ECO:0000256" key="11">
    <source>
        <dbReference type="ARBA" id="ARBA00048179"/>
    </source>
</evidence>
<name>A0ABV5HMH9_9VIBR</name>
<keyword evidence="8" id="KW-0784">Thiamine biosynthesis</keyword>
<evidence type="ECO:0000256" key="5">
    <source>
        <dbReference type="ARBA" id="ARBA00022679"/>
    </source>
</evidence>
<comment type="caution">
    <text evidence="13">The sequence shown here is derived from an EMBL/GenBank/DDBJ whole genome shotgun (WGS) entry which is preliminary data.</text>
</comment>
<dbReference type="Pfam" id="PF09084">
    <property type="entry name" value="NMT1"/>
    <property type="match status" value="1"/>
</dbReference>
<sequence length="299" mass="32659">MEKIQVAATGHSLNYLPEYLALENGYFAEEGIELNAIVPSPWDKVITEIEQSSSNYALGGIWVPAMYHGNGKTLVPFAQLAARCPLTIVGRKQAEFKFEDLVGKTILVPGGNGASPGMFLDVLLKEHGIDPATVNVARCLTGTMMKELYVGGLGDYLMIDPISALKLSRETSNVIVTHLSQSGGPIPWSVYYCTPETLGDDEALQIKFSRALARGMKFVNEHSAEEMSDLLAKLFPANELDDLIGLVNAYREWGMWTSPEIDRPSCERWLHGISDGNLSAQPIPYDELVNAKVAASALK</sequence>
<dbReference type="Proteomes" id="UP001589645">
    <property type="component" value="Unassembled WGS sequence"/>
</dbReference>
<evidence type="ECO:0000313" key="14">
    <source>
        <dbReference type="Proteomes" id="UP001589645"/>
    </source>
</evidence>
<dbReference type="PANTHER" id="PTHR31528">
    <property type="entry name" value="4-AMINO-5-HYDROXYMETHYL-2-METHYLPYRIMIDINE PHOSPHATE SYNTHASE THI11-RELATED"/>
    <property type="match status" value="1"/>
</dbReference>
<evidence type="ECO:0000256" key="10">
    <source>
        <dbReference type="ARBA" id="ARBA00033171"/>
    </source>
</evidence>
<evidence type="ECO:0000256" key="2">
    <source>
        <dbReference type="ARBA" id="ARBA00004948"/>
    </source>
</evidence>
<evidence type="ECO:0000256" key="7">
    <source>
        <dbReference type="ARBA" id="ARBA00022898"/>
    </source>
</evidence>
<comment type="catalytic activity">
    <reaction evidence="11">
        <text>N(6)-(pyridoxal phosphate)-L-lysyl-[4-amino-5-hydroxymethyl-2-methylpyrimidine phosphate synthase] + L-histidyl-[4-amino-5-hydroxymethyl-2-methylpyrimidine phosphate synthase] + 2 Fe(3+) + 4 H2O = L-lysyl-[4-amino-5-hydroxymethyl-2-methylpyrimidine phosphate synthase] + (2S)-2-amino-5-hydroxy-4-oxopentanoyl-[4-amino-5-hydroxymethyl-2-methylpyrimidine phosphate synthase] + 4-amino-2-methyl-5-(phosphooxymethyl)pyrimidine + 3-oxopropanoate + 2 Fe(2+) + 2 H(+)</text>
        <dbReference type="Rhea" id="RHEA:65756"/>
        <dbReference type="Rhea" id="RHEA-COMP:16892"/>
        <dbReference type="Rhea" id="RHEA-COMP:16893"/>
        <dbReference type="Rhea" id="RHEA-COMP:16894"/>
        <dbReference type="Rhea" id="RHEA-COMP:16895"/>
        <dbReference type="ChEBI" id="CHEBI:15377"/>
        <dbReference type="ChEBI" id="CHEBI:15378"/>
        <dbReference type="ChEBI" id="CHEBI:29033"/>
        <dbReference type="ChEBI" id="CHEBI:29034"/>
        <dbReference type="ChEBI" id="CHEBI:29969"/>
        <dbReference type="ChEBI" id="CHEBI:29979"/>
        <dbReference type="ChEBI" id="CHEBI:33190"/>
        <dbReference type="ChEBI" id="CHEBI:58354"/>
        <dbReference type="ChEBI" id="CHEBI:143915"/>
        <dbReference type="ChEBI" id="CHEBI:157692"/>
    </reaction>
    <physiologicalReaction direction="left-to-right" evidence="11">
        <dbReference type="Rhea" id="RHEA:65757"/>
    </physiologicalReaction>
</comment>
<evidence type="ECO:0000256" key="9">
    <source>
        <dbReference type="ARBA" id="ARBA00023004"/>
    </source>
</evidence>
<keyword evidence="5" id="KW-0808">Transferase</keyword>
<comment type="pathway">
    <text evidence="2">Cofactor biosynthesis; thiamine diphosphate biosynthesis.</text>
</comment>
<evidence type="ECO:0000256" key="6">
    <source>
        <dbReference type="ARBA" id="ARBA00022723"/>
    </source>
</evidence>
<keyword evidence="9" id="KW-0408">Iron</keyword>
<dbReference type="Gene3D" id="3.40.190.10">
    <property type="entry name" value="Periplasmic binding protein-like II"/>
    <property type="match status" value="2"/>
</dbReference>
<dbReference type="InterPro" id="IPR015168">
    <property type="entry name" value="SsuA/THI5"/>
</dbReference>
<keyword evidence="14" id="KW-1185">Reference proteome</keyword>
<evidence type="ECO:0000259" key="12">
    <source>
        <dbReference type="Pfam" id="PF09084"/>
    </source>
</evidence>